<feature type="region of interest" description="Disordered" evidence="3">
    <location>
        <begin position="181"/>
        <end position="205"/>
    </location>
</feature>
<feature type="coiled-coil region" evidence="2">
    <location>
        <begin position="76"/>
        <end position="121"/>
    </location>
</feature>
<dbReference type="CDD" id="cd14784">
    <property type="entry name" value="class1_nsHb-like"/>
    <property type="match status" value="1"/>
</dbReference>
<dbReference type="PRINTS" id="PR00188">
    <property type="entry name" value="PLANTGLOBIN"/>
</dbReference>
<dbReference type="eggNOG" id="KOG3378">
    <property type="taxonomic scope" value="Eukaryota"/>
</dbReference>
<dbReference type="RefSeq" id="XP_016902385.2">
    <property type="nucleotide sequence ID" value="XM_017046896.2"/>
</dbReference>
<reference evidence="6" key="1">
    <citation type="submission" date="2025-08" db="UniProtKB">
        <authorList>
            <consortium name="RefSeq"/>
        </authorList>
    </citation>
    <scope>IDENTIFICATION</scope>
    <source>
        <tissue evidence="6">Stem</tissue>
    </source>
</reference>
<proteinExistence type="inferred from homology"/>
<feature type="compositionally biased region" description="Low complexity" evidence="3">
    <location>
        <begin position="192"/>
        <end position="203"/>
    </location>
</feature>
<dbReference type="GO" id="GO:0010020">
    <property type="term" value="P:chloroplast fission"/>
    <property type="evidence" value="ECO:0007669"/>
    <property type="project" value="InterPro"/>
</dbReference>
<dbReference type="GO" id="GO:0046872">
    <property type="term" value="F:metal ion binding"/>
    <property type="evidence" value="ECO:0007669"/>
    <property type="project" value="UniProtKB-KW"/>
</dbReference>
<feature type="region of interest" description="Disordered" evidence="3">
    <location>
        <begin position="29"/>
        <end position="60"/>
    </location>
</feature>
<feature type="region of interest" description="Disordered" evidence="3">
    <location>
        <begin position="250"/>
        <end position="269"/>
    </location>
</feature>
<dbReference type="Gramene" id="MELO3C021952.2.1">
    <property type="protein sequence ID" value="MELO3C021952.2.1"/>
    <property type="gene ID" value="MELO3C021952.2"/>
</dbReference>
<sequence length="474" mass="52265">MEEDGVGMVLGRATELRLKISNCIHQATTPASFRQDPSAGTENGAALDGGSGSQAPVGDVEDEEEVERLLVICDALESLETQLSFLQDLQQQQQYERGAALNEIEHSRKILLDKLKDYKGEYLEVVKEASAFAGEAVKNNHDLMLPPYPSRSPYPLHLDNDHLSPFVSARKSARNGVTLSYMTNDAKRESSESLSTSKEASTKNTRNGLGSLIAAAAKAVFTIVGVVSILSMSGYGPRIVARKASRLKKSSAYKQRSTEEERPRTQCPPGKILVVEDGEVRCLVKERVEVPFSSAVAKPDVNYGCEQTKTKENRDMGSCGEGKVFTEEQEALVIKSWSVMKKNAADLAFKFFLKIFEIAPSAQKMFPFLRDSKVPLEQNPKLKPHALNVFTLTCETAVQLRKGGIAAAKETTIKRLGATHLKYDVLDEHFEVTKFALLETIKEGIPEMWSVEMKGAWAEAYDQLVSAIKAEMKP</sequence>
<keyword evidence="1" id="KW-0408">Iron</keyword>
<dbReference type="Gene3D" id="1.10.490.10">
    <property type="entry name" value="Globins"/>
    <property type="match status" value="1"/>
</dbReference>
<dbReference type="InterPro" id="IPR000971">
    <property type="entry name" value="Globin"/>
</dbReference>
<organism evidence="5 6">
    <name type="scientific">Cucumis melo</name>
    <name type="common">Muskmelon</name>
    <dbReference type="NCBI Taxonomy" id="3656"/>
    <lineage>
        <taxon>Eukaryota</taxon>
        <taxon>Viridiplantae</taxon>
        <taxon>Streptophyta</taxon>
        <taxon>Embryophyta</taxon>
        <taxon>Tracheophyta</taxon>
        <taxon>Spermatophyta</taxon>
        <taxon>Magnoliopsida</taxon>
        <taxon>eudicotyledons</taxon>
        <taxon>Gunneridae</taxon>
        <taxon>Pentapetalae</taxon>
        <taxon>rosids</taxon>
        <taxon>fabids</taxon>
        <taxon>Cucurbitales</taxon>
        <taxon>Cucurbitaceae</taxon>
        <taxon>Benincaseae</taxon>
        <taxon>Cucumis</taxon>
    </lineage>
</organism>
<evidence type="ECO:0000256" key="3">
    <source>
        <dbReference type="SAM" id="MobiDB-lite"/>
    </source>
</evidence>
<dbReference type="GO" id="GO:0019825">
    <property type="term" value="F:oxygen binding"/>
    <property type="evidence" value="ECO:0007669"/>
    <property type="project" value="InterPro"/>
</dbReference>
<keyword evidence="5" id="KW-1185">Reference proteome</keyword>
<dbReference type="PROSITE" id="PS00208">
    <property type="entry name" value="PLANT_GLOBIN"/>
    <property type="match status" value="1"/>
</dbReference>
<dbReference type="GO" id="GO:0020037">
    <property type="term" value="F:heme binding"/>
    <property type="evidence" value="ECO:0007669"/>
    <property type="project" value="InterPro"/>
</dbReference>
<feature type="domain" description="Globin" evidence="4">
    <location>
        <begin position="324"/>
        <end position="473"/>
    </location>
</feature>
<accession>A0A1S4E332</accession>
<protein>
    <submittedName>
        <fullName evidence="6">Plastid division protein PDV2</fullName>
    </submittedName>
</protein>
<evidence type="ECO:0000313" key="5">
    <source>
        <dbReference type="Proteomes" id="UP001652600"/>
    </source>
</evidence>
<dbReference type="PROSITE" id="PS01033">
    <property type="entry name" value="GLOBIN"/>
    <property type="match status" value="1"/>
</dbReference>
<dbReference type="InterPro" id="IPR012292">
    <property type="entry name" value="Globin/Proto"/>
</dbReference>
<keyword evidence="2" id="KW-0175">Coiled coil</keyword>
<dbReference type="InParanoid" id="A0A1S4E332"/>
<name>A0A1S4E332_CUCME</name>
<dbReference type="GeneID" id="103498462"/>
<dbReference type="Proteomes" id="UP001652600">
    <property type="component" value="Chromosome 11"/>
</dbReference>
<keyword evidence="1" id="KW-0479">Metal-binding</keyword>
<dbReference type="PANTHER" id="PTHR33600:SF3">
    <property type="entry name" value="PLASTID DIVISION PROTEIN PDV2"/>
    <property type="match status" value="1"/>
</dbReference>
<dbReference type="AlphaFoldDB" id="A0A1S4E332"/>
<evidence type="ECO:0000259" key="4">
    <source>
        <dbReference type="PROSITE" id="PS01033"/>
    </source>
</evidence>
<keyword evidence="1" id="KW-0349">Heme</keyword>
<evidence type="ECO:0000256" key="2">
    <source>
        <dbReference type="SAM" id="Coils"/>
    </source>
</evidence>
<dbReference type="SUPFAM" id="SSF46458">
    <property type="entry name" value="Globin-like"/>
    <property type="match status" value="1"/>
</dbReference>
<dbReference type="Pfam" id="PF00042">
    <property type="entry name" value="Globin"/>
    <property type="match status" value="1"/>
</dbReference>
<comment type="similarity">
    <text evidence="1">Belongs to the plant globin family.</text>
</comment>
<dbReference type="InterPro" id="IPR019824">
    <property type="entry name" value="Leghaemoglobin_Fe_BS"/>
</dbReference>
<dbReference type="InterPro" id="IPR009050">
    <property type="entry name" value="Globin-like_sf"/>
</dbReference>
<dbReference type="KEGG" id="cmo:103498462"/>
<gene>
    <name evidence="6" type="primary">LOC103498462</name>
</gene>
<dbReference type="PANTHER" id="PTHR33600">
    <property type="entry name" value="PLASTID DIVISION PROTEIN PDV2"/>
    <property type="match status" value="1"/>
</dbReference>
<evidence type="ECO:0000313" key="6">
    <source>
        <dbReference type="RefSeq" id="XP_016902385.2"/>
    </source>
</evidence>
<dbReference type="InterPro" id="IPR038939">
    <property type="entry name" value="PDV1/PDV2"/>
</dbReference>
<evidence type="ECO:0000256" key="1">
    <source>
        <dbReference type="RuleBase" id="RU000625"/>
    </source>
</evidence>